<keyword evidence="14 17" id="KW-0418">Kinase</keyword>
<gene>
    <name evidence="24" type="ORF">PG2093B_0229</name>
</gene>
<feature type="binding site" evidence="19">
    <location>
        <position position="452"/>
    </location>
    <ligand>
        <name>phosphoenolpyruvate</name>
        <dbReference type="ChEBI" id="CHEBI:58702"/>
    </ligand>
</feature>
<dbReference type="InterPro" id="IPR036618">
    <property type="entry name" value="PtsI_HPr-bd_sf"/>
</dbReference>
<dbReference type="InterPro" id="IPR023151">
    <property type="entry name" value="PEP_util_CS"/>
</dbReference>
<evidence type="ECO:0000256" key="20">
    <source>
        <dbReference type="PIRSR" id="PIRSR000732-3"/>
    </source>
</evidence>
<evidence type="ECO:0000256" key="12">
    <source>
        <dbReference type="ARBA" id="ARBA00022683"/>
    </source>
</evidence>
<evidence type="ECO:0000256" key="6">
    <source>
        <dbReference type="ARBA" id="ARBA00012232"/>
    </source>
</evidence>
<dbReference type="GO" id="GO:0008965">
    <property type="term" value="F:phosphoenolpyruvate-protein phosphotransferase activity"/>
    <property type="evidence" value="ECO:0007669"/>
    <property type="project" value="UniProtKB-EC"/>
</dbReference>
<comment type="caution">
    <text evidence="24">The sequence shown here is derived from an EMBL/GenBank/DDBJ whole genome shotgun (WGS) entry which is preliminary data.</text>
</comment>
<evidence type="ECO:0000256" key="4">
    <source>
        <dbReference type="ARBA" id="ARBA00004496"/>
    </source>
</evidence>
<keyword evidence="11 17" id="KW-0808">Transferase</keyword>
<accession>A0A4Q5A4C9</accession>
<dbReference type="Gene3D" id="3.20.20.60">
    <property type="entry name" value="Phosphoenolpyruvate-binding domains"/>
    <property type="match status" value="1"/>
</dbReference>
<feature type="binding site" evidence="19">
    <location>
        <begin position="441"/>
        <end position="442"/>
    </location>
    <ligand>
        <name>phosphoenolpyruvate</name>
        <dbReference type="ChEBI" id="CHEBI:58702"/>
    </ligand>
</feature>
<dbReference type="NCBIfam" id="TIGR01417">
    <property type="entry name" value="PTS_I_fam"/>
    <property type="match status" value="1"/>
</dbReference>
<evidence type="ECO:0000259" key="22">
    <source>
        <dbReference type="Pfam" id="PF02896"/>
    </source>
</evidence>
<dbReference type="GO" id="GO:0005737">
    <property type="term" value="C:cytoplasm"/>
    <property type="evidence" value="ECO:0007669"/>
    <property type="project" value="UniProtKB-SubCell"/>
</dbReference>
<keyword evidence="12 17" id="KW-0598">Phosphotransferase system</keyword>
<dbReference type="Gene3D" id="3.50.30.10">
    <property type="entry name" value="Phosphohistidine domain"/>
    <property type="match status" value="1"/>
</dbReference>
<keyword evidence="15 17" id="KW-0460">Magnesium</keyword>
<dbReference type="PANTHER" id="PTHR46244:SF3">
    <property type="entry name" value="PHOSPHOENOLPYRUVATE-PROTEIN PHOSPHOTRANSFERASE"/>
    <property type="match status" value="1"/>
</dbReference>
<feature type="domain" description="Phosphotransferase system enzyme I N-terminal" evidence="23">
    <location>
        <begin position="4"/>
        <end position="128"/>
    </location>
</feature>
<evidence type="ECO:0000256" key="15">
    <source>
        <dbReference type="ARBA" id="ARBA00022842"/>
    </source>
</evidence>
<comment type="function">
    <text evidence="3 17">General (non sugar-specific) component of the phosphoenolpyruvate-dependent sugar phosphotransferase system (sugar PTS). This major carbohydrate active-transport system catalyzes the phosphorylation of incoming sugar substrates concomitantly with their translocation across the cell membrane. Enzyme I transfers the phosphoryl group from phosphoenolpyruvate (PEP) to the phosphoryl carrier protein (HPr).</text>
</comment>
<dbReference type="Gene3D" id="1.10.274.10">
    <property type="entry name" value="PtsI, HPr-binding domain"/>
    <property type="match status" value="1"/>
</dbReference>
<organism evidence="24 25">
    <name type="scientific">Bifidobacterium pseudolongum subsp. globosum</name>
    <dbReference type="NCBI Taxonomy" id="1690"/>
    <lineage>
        <taxon>Bacteria</taxon>
        <taxon>Bacillati</taxon>
        <taxon>Actinomycetota</taxon>
        <taxon>Actinomycetes</taxon>
        <taxon>Bifidobacteriales</taxon>
        <taxon>Bifidobacteriaceae</taxon>
        <taxon>Bifidobacterium</taxon>
    </lineage>
</organism>
<evidence type="ECO:0000256" key="10">
    <source>
        <dbReference type="ARBA" id="ARBA00022597"/>
    </source>
</evidence>
<dbReference type="InterPro" id="IPR008731">
    <property type="entry name" value="PTS_EIN"/>
</dbReference>
<dbReference type="InterPro" id="IPR006318">
    <property type="entry name" value="PTS_EI-like"/>
</dbReference>
<dbReference type="InterPro" id="IPR050499">
    <property type="entry name" value="PEP-utilizing_PTS_enzyme"/>
</dbReference>
<keyword evidence="8 17" id="KW-0813">Transport</keyword>
<dbReference type="SUPFAM" id="SSF51621">
    <property type="entry name" value="Phosphoenolpyruvate/pyruvate domain"/>
    <property type="match status" value="1"/>
</dbReference>
<dbReference type="PRINTS" id="PR01736">
    <property type="entry name" value="PHPHTRNFRASE"/>
</dbReference>
<dbReference type="SUPFAM" id="SSF52009">
    <property type="entry name" value="Phosphohistidine domain"/>
    <property type="match status" value="1"/>
</dbReference>
<dbReference type="Pfam" id="PF02896">
    <property type="entry name" value="PEP-utilizers_C"/>
    <property type="match status" value="1"/>
</dbReference>
<feature type="domain" description="PEP-utilising enzyme C-terminal" evidence="22">
    <location>
        <begin position="249"/>
        <end position="527"/>
    </location>
</feature>
<evidence type="ECO:0000256" key="11">
    <source>
        <dbReference type="ARBA" id="ARBA00022679"/>
    </source>
</evidence>
<dbReference type="GO" id="GO:0016301">
    <property type="term" value="F:kinase activity"/>
    <property type="evidence" value="ECO:0007669"/>
    <property type="project" value="UniProtKB-KW"/>
</dbReference>
<dbReference type="InterPro" id="IPR036637">
    <property type="entry name" value="Phosphohistidine_dom_sf"/>
</dbReference>
<dbReference type="Proteomes" id="UP000292568">
    <property type="component" value="Unassembled WGS sequence"/>
</dbReference>
<evidence type="ECO:0000259" key="23">
    <source>
        <dbReference type="Pfam" id="PF05524"/>
    </source>
</evidence>
<dbReference type="AlphaFoldDB" id="A0A4Q5A4C9"/>
<feature type="active site" description="Proton donor" evidence="18">
    <location>
        <position position="489"/>
    </location>
</feature>
<evidence type="ECO:0000256" key="17">
    <source>
        <dbReference type="PIRNR" id="PIRNR000732"/>
    </source>
</evidence>
<evidence type="ECO:0000313" key="24">
    <source>
        <dbReference type="EMBL" id="RYQ12123.1"/>
    </source>
</evidence>
<dbReference type="InterPro" id="IPR015813">
    <property type="entry name" value="Pyrv/PenolPyrv_kinase-like_dom"/>
</dbReference>
<keyword evidence="10 17" id="KW-0762">Sugar transport</keyword>
<dbReference type="InterPro" id="IPR024692">
    <property type="entry name" value="PTS_EI"/>
</dbReference>
<feature type="binding site" evidence="19">
    <location>
        <position position="293"/>
    </location>
    <ligand>
        <name>phosphoenolpyruvate</name>
        <dbReference type="ChEBI" id="CHEBI:58702"/>
    </ligand>
</feature>
<dbReference type="PANTHER" id="PTHR46244">
    <property type="entry name" value="PHOSPHOENOLPYRUVATE-PROTEIN PHOSPHOTRANSFERASE"/>
    <property type="match status" value="1"/>
</dbReference>
<sequence length="555" mass="58457">MILKGVGIGRGVAVGPVLRMADPLPEPKDEPRAASVSAEAENARVTKALAAVNADLNRRAQEAANGDEGTKQAAEILQAVAMFASDPALAANIAKMVDDGKTGERAVLEGFGQVEEMFRQIGGYQGERAADLHDVGQRVIAELMGRPAPGVPQSETPFVLVAKDLSPADTASLDLDKTLAIVTSEGGPTSHTAILCRARGIVAVVSAAEAVDLTDGETVIVNAAKGEVTTDPTDEQLAAAHDAKLRADKAKELRGQPGQLKDGHRIPLLANVGKPSDAKTALEYGAEGVGLFRTEFLFIGNEEPPTVEEQTKAYAELLAQFPGKKVVIRLLDAGADKPLPFLTPEDEPNPALGLRGLRTLAQHKAVLEGQLKALAEADAQTAADLWVMAPMVADEWEAEYFTKLGKSFGLKFVGSMAEVPSIAVMADKVSQVTDFVSIGTNDLTQYTLAADRTLGSVSNYQTAWHPAVLRVIKMICEAGNKNGMPVGVCGEAAADPDLAVVLAGLGVNSLSMTPVALDDVRAELAQHTLEEARQIAAKALNGDFYNPPQWCELGE</sequence>
<feature type="active site" description="Tele-phosphohistidine intermediate" evidence="18">
    <location>
        <position position="191"/>
    </location>
</feature>
<evidence type="ECO:0000256" key="2">
    <source>
        <dbReference type="ARBA" id="ARBA00001946"/>
    </source>
</evidence>
<feature type="binding site" evidence="19">
    <location>
        <position position="329"/>
    </location>
    <ligand>
        <name>phosphoenolpyruvate</name>
        <dbReference type="ChEBI" id="CHEBI:58702"/>
    </ligand>
</feature>
<dbReference type="InterPro" id="IPR040442">
    <property type="entry name" value="Pyrv_kinase-like_dom_sf"/>
</dbReference>
<evidence type="ECO:0000313" key="25">
    <source>
        <dbReference type="Proteomes" id="UP000292568"/>
    </source>
</evidence>
<evidence type="ECO:0000256" key="19">
    <source>
        <dbReference type="PIRSR" id="PIRSR000732-2"/>
    </source>
</evidence>
<evidence type="ECO:0000256" key="18">
    <source>
        <dbReference type="PIRSR" id="PIRSR000732-1"/>
    </source>
</evidence>
<dbReference type="InterPro" id="IPR000121">
    <property type="entry name" value="PEP_util_C"/>
</dbReference>
<feature type="binding site" evidence="20">
    <location>
        <position position="418"/>
    </location>
    <ligand>
        <name>Mg(2+)</name>
        <dbReference type="ChEBI" id="CHEBI:18420"/>
    </ligand>
</feature>
<protein>
    <recommendedName>
        <fullName evidence="7 17">Phosphoenolpyruvate-protein phosphotransferase</fullName>
        <ecNumber evidence="6 17">2.7.3.9</ecNumber>
    </recommendedName>
    <alternativeName>
        <fullName evidence="16 17">Phosphotransferase system, enzyme I</fullName>
    </alternativeName>
</protein>
<dbReference type="Pfam" id="PF05524">
    <property type="entry name" value="PEP-utilisers_N"/>
    <property type="match status" value="1"/>
</dbReference>
<dbReference type="RefSeq" id="WP_129896780.1">
    <property type="nucleotide sequence ID" value="NZ_RYUH01000004.1"/>
</dbReference>
<name>A0A4Q5A4C9_9BIFI</name>
<evidence type="ECO:0000256" key="7">
    <source>
        <dbReference type="ARBA" id="ARBA00016544"/>
    </source>
</evidence>
<evidence type="ECO:0000256" key="3">
    <source>
        <dbReference type="ARBA" id="ARBA00002728"/>
    </source>
</evidence>
<comment type="catalytic activity">
    <reaction evidence="1 17">
        <text>L-histidyl-[protein] + phosphoenolpyruvate = N(pros)-phospho-L-histidyl-[protein] + pyruvate</text>
        <dbReference type="Rhea" id="RHEA:23880"/>
        <dbReference type="Rhea" id="RHEA-COMP:9745"/>
        <dbReference type="Rhea" id="RHEA-COMP:9746"/>
        <dbReference type="ChEBI" id="CHEBI:15361"/>
        <dbReference type="ChEBI" id="CHEBI:29979"/>
        <dbReference type="ChEBI" id="CHEBI:58702"/>
        <dbReference type="ChEBI" id="CHEBI:64837"/>
        <dbReference type="EC" id="2.7.3.9"/>
    </reaction>
</comment>
<evidence type="ECO:0000256" key="9">
    <source>
        <dbReference type="ARBA" id="ARBA00022490"/>
    </source>
</evidence>
<keyword evidence="9 17" id="KW-0963">Cytoplasm</keyword>
<dbReference type="SUPFAM" id="SSF47831">
    <property type="entry name" value="Enzyme I of the PEP:sugar phosphotransferase system HPr-binding (sub)domain"/>
    <property type="match status" value="1"/>
</dbReference>
<evidence type="ECO:0000256" key="5">
    <source>
        <dbReference type="ARBA" id="ARBA00007837"/>
    </source>
</evidence>
<evidence type="ECO:0000259" key="21">
    <source>
        <dbReference type="Pfam" id="PF00391"/>
    </source>
</evidence>
<comment type="similarity">
    <text evidence="5 17">Belongs to the PEP-utilizing enzyme family.</text>
</comment>
<keyword evidence="24" id="KW-0670">Pyruvate</keyword>
<feature type="binding site" evidence="20">
    <location>
        <position position="442"/>
    </location>
    <ligand>
        <name>Mg(2+)</name>
        <dbReference type="ChEBI" id="CHEBI:18420"/>
    </ligand>
</feature>
<proteinExistence type="inferred from homology"/>
<comment type="subcellular location">
    <subcellularLocation>
        <location evidence="4 17">Cytoplasm</location>
    </subcellularLocation>
</comment>
<dbReference type="PROSITE" id="PS00742">
    <property type="entry name" value="PEP_ENZYMES_2"/>
    <property type="match status" value="1"/>
</dbReference>
<dbReference type="GO" id="GO:0009401">
    <property type="term" value="P:phosphoenolpyruvate-dependent sugar phosphotransferase system"/>
    <property type="evidence" value="ECO:0007669"/>
    <property type="project" value="UniProtKB-KW"/>
</dbReference>
<dbReference type="PIRSF" id="PIRSF000732">
    <property type="entry name" value="PTS_enzyme_I"/>
    <property type="match status" value="1"/>
</dbReference>
<evidence type="ECO:0000256" key="8">
    <source>
        <dbReference type="ARBA" id="ARBA00022448"/>
    </source>
</evidence>
<evidence type="ECO:0000256" key="14">
    <source>
        <dbReference type="ARBA" id="ARBA00022777"/>
    </source>
</evidence>
<dbReference type="EC" id="2.7.3.9" evidence="6 17"/>
<keyword evidence="13 17" id="KW-0479">Metal-binding</keyword>
<evidence type="ECO:0000256" key="13">
    <source>
        <dbReference type="ARBA" id="ARBA00022723"/>
    </source>
</evidence>
<evidence type="ECO:0000256" key="1">
    <source>
        <dbReference type="ARBA" id="ARBA00000683"/>
    </source>
</evidence>
<comment type="cofactor">
    <cofactor evidence="2 17 20">
        <name>Mg(2+)</name>
        <dbReference type="ChEBI" id="CHEBI:18420"/>
    </cofactor>
</comment>
<evidence type="ECO:0000256" key="16">
    <source>
        <dbReference type="ARBA" id="ARBA00033235"/>
    </source>
</evidence>
<dbReference type="GO" id="GO:0046872">
    <property type="term" value="F:metal ion binding"/>
    <property type="evidence" value="ECO:0007669"/>
    <property type="project" value="UniProtKB-KW"/>
</dbReference>
<dbReference type="EMBL" id="RYUH01000004">
    <property type="protein sequence ID" value="RYQ12123.1"/>
    <property type="molecule type" value="Genomic_DNA"/>
</dbReference>
<dbReference type="InterPro" id="IPR008279">
    <property type="entry name" value="PEP-util_enz_mobile_dom"/>
</dbReference>
<dbReference type="Pfam" id="PF00391">
    <property type="entry name" value="PEP-utilizers"/>
    <property type="match status" value="1"/>
</dbReference>
<reference evidence="24 25" key="1">
    <citation type="submission" date="2018-12" db="EMBL/GenBank/DDBJ databases">
        <title>Unveiling genomic diversity among members of the Bifidobacterium pseudolongum species, a widely distributed gut commensal of the animal kingdom.</title>
        <authorList>
            <person name="Lugli G.A."/>
            <person name="Duranti S."/>
            <person name="Albert K."/>
            <person name="Mancabelli L."/>
            <person name="Napoli S."/>
            <person name="Viappiani A."/>
            <person name="Anzalone R."/>
            <person name="Longhi G."/>
            <person name="Milani C."/>
            <person name="Turroni F."/>
            <person name="Alessandri G."/>
            <person name="Sela D.A."/>
            <person name="Van Sinderen D."/>
            <person name="Ventura M."/>
        </authorList>
    </citation>
    <scope>NUCLEOTIDE SEQUENCE [LARGE SCALE GENOMIC DNA]</scope>
    <source>
        <strain evidence="24 25">2093B</strain>
    </source>
</reference>
<feature type="domain" description="PEP-utilising enzyme mobile" evidence="21">
    <location>
        <begin position="157"/>
        <end position="226"/>
    </location>
</feature>